<organism evidence="4 5">
    <name type="scientific">Pseudoxanthomonas winnipegensis</name>
    <dbReference type="NCBI Taxonomy" id="2480810"/>
    <lineage>
        <taxon>Bacteria</taxon>
        <taxon>Pseudomonadati</taxon>
        <taxon>Pseudomonadota</taxon>
        <taxon>Gammaproteobacteria</taxon>
        <taxon>Lysobacterales</taxon>
        <taxon>Lysobacteraceae</taxon>
        <taxon>Pseudoxanthomonas</taxon>
    </lineage>
</organism>
<dbReference type="Pfam" id="PF08401">
    <property type="entry name" value="ArdcN"/>
    <property type="match status" value="1"/>
</dbReference>
<feature type="region of interest" description="Disordered" evidence="1">
    <location>
        <begin position="302"/>
        <end position="338"/>
    </location>
</feature>
<comment type="caution">
    <text evidence="4">The sequence shown here is derived from an EMBL/GenBank/DDBJ whole genome shotgun (WGS) entry which is preliminary data.</text>
</comment>
<evidence type="ECO:0000259" key="2">
    <source>
        <dbReference type="Pfam" id="PF08401"/>
    </source>
</evidence>
<feature type="compositionally biased region" description="Basic and acidic residues" evidence="1">
    <location>
        <begin position="329"/>
        <end position="338"/>
    </location>
</feature>
<reference evidence="4 5" key="1">
    <citation type="submission" date="2019-02" db="EMBL/GenBank/DDBJ databases">
        <title>WGS of Pseudoxanthomonas species novum from clinical isolates.</title>
        <authorList>
            <person name="Bernier A.-M."/>
            <person name="Bernard K."/>
            <person name="Vachon A."/>
        </authorList>
    </citation>
    <scope>NUCLEOTIDE SEQUENCE [LARGE SCALE GENOMIC DNA]</scope>
    <source>
        <strain evidence="4 5">NML130969</strain>
    </source>
</reference>
<protein>
    <submittedName>
        <fullName evidence="4">DUF1738 domain-containing protein</fullName>
    </submittedName>
</protein>
<dbReference type="AlphaFoldDB" id="A0A4Q8M3J8"/>
<dbReference type="GO" id="GO:0003697">
    <property type="term" value="F:single-stranded DNA binding"/>
    <property type="evidence" value="ECO:0007669"/>
    <property type="project" value="InterPro"/>
</dbReference>
<dbReference type="Pfam" id="PF18818">
    <property type="entry name" value="MPTase-PolyVal"/>
    <property type="match status" value="1"/>
</dbReference>
<evidence type="ECO:0000313" key="5">
    <source>
        <dbReference type="Proteomes" id="UP000294164"/>
    </source>
</evidence>
<dbReference type="OrthoDB" id="9792687at2"/>
<feature type="compositionally biased region" description="Basic residues" evidence="1">
    <location>
        <begin position="318"/>
        <end position="328"/>
    </location>
</feature>
<dbReference type="Proteomes" id="UP000294164">
    <property type="component" value="Unassembled WGS sequence"/>
</dbReference>
<feature type="domain" description="Polyvalent protein metallopeptidase" evidence="3">
    <location>
        <begin position="154"/>
        <end position="282"/>
    </location>
</feature>
<proteinExistence type="predicted"/>
<name>A0A4Q8M3J8_9GAMM</name>
<dbReference type="PIRSF" id="PIRSF037112">
    <property type="entry name" value="Antirestriction_ArdC"/>
    <property type="match status" value="1"/>
</dbReference>
<evidence type="ECO:0000259" key="3">
    <source>
        <dbReference type="Pfam" id="PF18818"/>
    </source>
</evidence>
<accession>A0A4Q8M3J8</accession>
<dbReference type="InterPro" id="IPR013610">
    <property type="entry name" value="ArdC_N"/>
</dbReference>
<dbReference type="RefSeq" id="WP_130534732.1">
    <property type="nucleotide sequence ID" value="NZ_SHMG01000006.1"/>
</dbReference>
<evidence type="ECO:0000256" key="1">
    <source>
        <dbReference type="SAM" id="MobiDB-lite"/>
    </source>
</evidence>
<dbReference type="EMBL" id="SHMG01000006">
    <property type="protein sequence ID" value="TAA41572.1"/>
    <property type="molecule type" value="Genomic_DNA"/>
</dbReference>
<sequence>MTTQSKEELAKNETLARLFELIEKGKPLPWQADWTTSKGMGGLPYNHNSGRAYTGGNMITLLIAQMALGWKSSAFVTYNGAIRDGGNVIKGEKAKVAVRLATPVKDKSGEQVYNEDGTEKMYYGYFPLFNVEQCEGLSIAPPVVEKPVEWRHAMAEKLLADSGVTILHDGGDRAYYSRNDDSVHLPFKSQFKTASGYYATAAHEIGHASMAPHRLNREVKGKMGSKDYAFEELRAEIFSMIVGSSIGLFRDPEYDPANHAAYVQHYLELFKEEPDALFRAAADAQKIATYYNVEAYAHEPCGPEYDASTAVKPSTARKSSKTRTRTPKPKQEHALQAA</sequence>
<dbReference type="InterPro" id="IPR041459">
    <property type="entry name" value="MPTase-PolyVal"/>
</dbReference>
<evidence type="ECO:0000313" key="4">
    <source>
        <dbReference type="EMBL" id="TAA41572.1"/>
    </source>
</evidence>
<dbReference type="InterPro" id="IPR017113">
    <property type="entry name" value="Antirestriction_ArdC"/>
</dbReference>
<feature type="domain" description="N-terminal" evidence="2">
    <location>
        <begin position="13"/>
        <end position="120"/>
    </location>
</feature>
<gene>
    <name evidence="4" type="ORF">EA655_11570</name>
</gene>